<gene>
    <name evidence="14" type="ORF">RS030_81236</name>
</gene>
<feature type="transmembrane region" description="Helical" evidence="13">
    <location>
        <begin position="180"/>
        <end position="199"/>
    </location>
</feature>
<dbReference type="EMBL" id="JAWDEY010000036">
    <property type="protein sequence ID" value="KAK6587748.1"/>
    <property type="molecule type" value="Genomic_DNA"/>
</dbReference>
<dbReference type="GO" id="GO:0006659">
    <property type="term" value="P:phosphatidylserine biosynthetic process"/>
    <property type="evidence" value="ECO:0007669"/>
    <property type="project" value="InterPro"/>
</dbReference>
<evidence type="ECO:0000256" key="10">
    <source>
        <dbReference type="ARBA" id="ARBA00023209"/>
    </source>
</evidence>
<comment type="subcellular location">
    <subcellularLocation>
        <location evidence="1">Endoplasmic reticulum membrane</location>
        <topology evidence="1">Multi-pass membrane protein</topology>
    </subcellularLocation>
</comment>
<evidence type="ECO:0000313" key="14">
    <source>
        <dbReference type="EMBL" id="KAK6587748.1"/>
    </source>
</evidence>
<evidence type="ECO:0000256" key="9">
    <source>
        <dbReference type="ARBA" id="ARBA00023136"/>
    </source>
</evidence>
<comment type="pathway">
    <text evidence="12">Phospholipid metabolism.</text>
</comment>
<proteinExistence type="predicted"/>
<comment type="pathway">
    <text evidence="2">Lipid metabolism.</text>
</comment>
<feature type="transmembrane region" description="Helical" evidence="13">
    <location>
        <begin position="20"/>
        <end position="39"/>
    </location>
</feature>
<evidence type="ECO:0000256" key="2">
    <source>
        <dbReference type="ARBA" id="ARBA00005189"/>
    </source>
</evidence>
<feature type="transmembrane region" description="Helical" evidence="13">
    <location>
        <begin position="211"/>
        <end position="230"/>
    </location>
</feature>
<keyword evidence="10" id="KW-0594">Phospholipid biosynthesis</keyword>
<keyword evidence="8" id="KW-0443">Lipid metabolism</keyword>
<keyword evidence="6" id="KW-0256">Endoplasmic reticulum</keyword>
<evidence type="ECO:0000256" key="11">
    <source>
        <dbReference type="ARBA" id="ARBA00023264"/>
    </source>
</evidence>
<evidence type="ECO:0000256" key="5">
    <source>
        <dbReference type="ARBA" id="ARBA00022692"/>
    </source>
</evidence>
<keyword evidence="15" id="KW-1185">Reference proteome</keyword>
<dbReference type="AlphaFoldDB" id="A0AAV9XSN8"/>
<evidence type="ECO:0000256" key="13">
    <source>
        <dbReference type="SAM" id="Phobius"/>
    </source>
</evidence>
<dbReference type="GO" id="GO:0005789">
    <property type="term" value="C:endoplasmic reticulum membrane"/>
    <property type="evidence" value="ECO:0007669"/>
    <property type="project" value="UniProtKB-SubCell"/>
</dbReference>
<evidence type="ECO:0000256" key="12">
    <source>
        <dbReference type="ARBA" id="ARBA00025707"/>
    </source>
</evidence>
<keyword evidence="4" id="KW-0808">Transferase</keyword>
<comment type="caution">
    <text evidence="14">The sequence shown here is derived from an EMBL/GenBank/DDBJ whole genome shotgun (WGS) entry which is preliminary data.</text>
</comment>
<name>A0AAV9XSN8_9CRYT</name>
<organism evidence="14 15">
    <name type="scientific">Cryptosporidium xiaoi</name>
    <dbReference type="NCBI Taxonomy" id="659607"/>
    <lineage>
        <taxon>Eukaryota</taxon>
        <taxon>Sar</taxon>
        <taxon>Alveolata</taxon>
        <taxon>Apicomplexa</taxon>
        <taxon>Conoidasida</taxon>
        <taxon>Coccidia</taxon>
        <taxon>Eucoccidiorida</taxon>
        <taxon>Eimeriorina</taxon>
        <taxon>Cryptosporidiidae</taxon>
        <taxon>Cryptosporidium</taxon>
    </lineage>
</organism>
<keyword evidence="9 13" id="KW-0472">Membrane</keyword>
<dbReference type="Proteomes" id="UP001311799">
    <property type="component" value="Unassembled WGS sequence"/>
</dbReference>
<evidence type="ECO:0000256" key="6">
    <source>
        <dbReference type="ARBA" id="ARBA00022824"/>
    </source>
</evidence>
<feature type="transmembrane region" description="Helical" evidence="13">
    <location>
        <begin position="371"/>
        <end position="393"/>
    </location>
</feature>
<protein>
    <submittedName>
        <fullName evidence="14">Phosphatidylserine synthase I (Serine-exchange enzyme I)</fullName>
    </submittedName>
</protein>
<keyword evidence="7 13" id="KW-1133">Transmembrane helix</keyword>
<dbReference type="GO" id="GO:0106245">
    <property type="term" value="F:L-serine-phosphatidylethanolamine phosphatidyltransferase activity"/>
    <property type="evidence" value="ECO:0007669"/>
    <property type="project" value="InterPro"/>
</dbReference>
<accession>A0AAV9XSN8</accession>
<evidence type="ECO:0000256" key="4">
    <source>
        <dbReference type="ARBA" id="ARBA00022679"/>
    </source>
</evidence>
<keyword evidence="3" id="KW-0444">Lipid biosynthesis</keyword>
<keyword evidence="5 13" id="KW-0812">Transmembrane</keyword>
<feature type="transmembrane region" description="Helical" evidence="13">
    <location>
        <begin position="302"/>
        <end position="319"/>
    </location>
</feature>
<sequence>MAIPMNSLDETPNLYISKRSCLYISVFVLLVFLASELLYKNNDFYFFGMALNNYNSRITLGLISSILTYTIVSIYIFPKGTYNWPSYGFWKVIFGLIVLYFHLLVFLLFQDMEDIKRALEYIDPSLKGSTFEINYASGNSCSLMDNSNGILSNVRSKIDTFVIAHFIGWGIKTLILRDNFLIWFNSIFFEWLEITFRHLLPNFHECWWDHLLFDIFGCNLLGIVMGNILIKRFNLIKYSWHTNVPYCENDNGNNNIISFKWPSILSTLRGYFSFIILTIVVQLIDLNYFFFKAEFSMPVSHWIFIIRTPLLAICGSSATRELYETLSTGSSLYYGKIHFQYLILTMVILSETLLCWRFRHYLNAKTLLPPMFVSIVWLILLSLLIIIFVSLLIKRIIHEKKKIMKEN</sequence>
<evidence type="ECO:0000256" key="7">
    <source>
        <dbReference type="ARBA" id="ARBA00022989"/>
    </source>
</evidence>
<feature type="transmembrane region" description="Helical" evidence="13">
    <location>
        <begin position="89"/>
        <end position="109"/>
    </location>
</feature>
<dbReference type="InterPro" id="IPR004277">
    <property type="entry name" value="PSS"/>
</dbReference>
<feature type="transmembrane region" description="Helical" evidence="13">
    <location>
        <begin position="339"/>
        <end position="359"/>
    </location>
</feature>
<dbReference type="Pfam" id="PF03034">
    <property type="entry name" value="PSS"/>
    <property type="match status" value="1"/>
</dbReference>
<keyword evidence="11" id="KW-1208">Phospholipid metabolism</keyword>
<evidence type="ECO:0000313" key="15">
    <source>
        <dbReference type="Proteomes" id="UP001311799"/>
    </source>
</evidence>
<dbReference type="PANTHER" id="PTHR15362">
    <property type="entry name" value="PHOSPHATIDYLINOSITOL SYNTHASE"/>
    <property type="match status" value="1"/>
</dbReference>
<evidence type="ECO:0000256" key="3">
    <source>
        <dbReference type="ARBA" id="ARBA00022516"/>
    </source>
</evidence>
<feature type="transmembrane region" description="Helical" evidence="13">
    <location>
        <begin position="270"/>
        <end position="290"/>
    </location>
</feature>
<feature type="transmembrane region" description="Helical" evidence="13">
    <location>
        <begin position="60"/>
        <end position="77"/>
    </location>
</feature>
<dbReference type="PANTHER" id="PTHR15362:SF7">
    <property type="entry name" value="PHOSPHATIDYLSERINE SYNTHASE 2"/>
    <property type="match status" value="1"/>
</dbReference>
<reference evidence="14 15" key="1">
    <citation type="submission" date="2023-10" db="EMBL/GenBank/DDBJ databases">
        <title>Comparative genomics analysis reveals potential genetic determinants of host preference in Cryptosporidium xiaoi.</title>
        <authorList>
            <person name="Xiao L."/>
            <person name="Li J."/>
        </authorList>
    </citation>
    <scope>NUCLEOTIDE SEQUENCE [LARGE SCALE GENOMIC DNA]</scope>
    <source>
        <strain evidence="14 15">52996</strain>
    </source>
</reference>
<evidence type="ECO:0000256" key="8">
    <source>
        <dbReference type="ARBA" id="ARBA00023098"/>
    </source>
</evidence>
<evidence type="ECO:0000256" key="1">
    <source>
        <dbReference type="ARBA" id="ARBA00004477"/>
    </source>
</evidence>